<evidence type="ECO:0000256" key="3">
    <source>
        <dbReference type="ARBA" id="ARBA00022737"/>
    </source>
</evidence>
<dbReference type="EMBL" id="KN817629">
    <property type="protein sequence ID" value="KJA16033.1"/>
    <property type="molecule type" value="Genomic_DNA"/>
</dbReference>
<dbReference type="InterPro" id="IPR019734">
    <property type="entry name" value="TPR_rpt"/>
</dbReference>
<keyword evidence="8" id="KW-0472">Membrane</keyword>
<dbReference type="SUPFAM" id="SSF48452">
    <property type="entry name" value="TPR-like"/>
    <property type="match status" value="1"/>
</dbReference>
<reference evidence="13" key="1">
    <citation type="submission" date="2014-04" db="EMBL/GenBank/DDBJ databases">
        <title>Evolutionary Origins and Diversification of the Mycorrhizal Mutualists.</title>
        <authorList>
            <consortium name="DOE Joint Genome Institute"/>
            <consortium name="Mycorrhizal Genomics Consortium"/>
            <person name="Kohler A."/>
            <person name="Kuo A."/>
            <person name="Nagy L.G."/>
            <person name="Floudas D."/>
            <person name="Copeland A."/>
            <person name="Barry K.W."/>
            <person name="Cichocki N."/>
            <person name="Veneault-Fourrey C."/>
            <person name="LaButti K."/>
            <person name="Lindquist E.A."/>
            <person name="Lipzen A."/>
            <person name="Lundell T."/>
            <person name="Morin E."/>
            <person name="Murat C."/>
            <person name="Riley R."/>
            <person name="Ohm R."/>
            <person name="Sun H."/>
            <person name="Tunlid A."/>
            <person name="Henrissat B."/>
            <person name="Grigoriev I.V."/>
            <person name="Hibbett D.S."/>
            <person name="Martin F."/>
        </authorList>
    </citation>
    <scope>NUCLEOTIDE SEQUENCE [LARGE SCALE GENOMIC DNA]</scope>
    <source>
        <strain evidence="13">FD-334 SS-4</strain>
    </source>
</reference>
<dbReference type="GO" id="GO:0030943">
    <property type="term" value="F:mitochondrion targeting sequence binding"/>
    <property type="evidence" value="ECO:0007669"/>
    <property type="project" value="TreeGrafter"/>
</dbReference>
<evidence type="ECO:0000256" key="11">
    <source>
        <dbReference type="SAM" id="MobiDB-lite"/>
    </source>
</evidence>
<evidence type="ECO:0000256" key="4">
    <source>
        <dbReference type="ARBA" id="ARBA00022787"/>
    </source>
</evidence>
<keyword evidence="5 10" id="KW-0802">TPR repeat</keyword>
<dbReference type="AlphaFoldDB" id="A0A0D2LYT0"/>
<dbReference type="PROSITE" id="PS50005">
    <property type="entry name" value="TPR"/>
    <property type="match status" value="3"/>
</dbReference>
<accession>A0A0D2LYT0</accession>
<keyword evidence="6" id="KW-1133">Transmembrane helix</keyword>
<organism evidence="12 13">
    <name type="scientific">Hypholoma sublateritium (strain FD-334 SS-4)</name>
    <dbReference type="NCBI Taxonomy" id="945553"/>
    <lineage>
        <taxon>Eukaryota</taxon>
        <taxon>Fungi</taxon>
        <taxon>Dikarya</taxon>
        <taxon>Basidiomycota</taxon>
        <taxon>Agaricomycotina</taxon>
        <taxon>Agaricomycetes</taxon>
        <taxon>Agaricomycetidae</taxon>
        <taxon>Agaricales</taxon>
        <taxon>Agaricineae</taxon>
        <taxon>Strophariaceae</taxon>
        <taxon>Hypholoma</taxon>
    </lineage>
</organism>
<feature type="repeat" description="TPR" evidence="10">
    <location>
        <begin position="467"/>
        <end position="500"/>
    </location>
</feature>
<evidence type="ECO:0000256" key="5">
    <source>
        <dbReference type="ARBA" id="ARBA00022803"/>
    </source>
</evidence>
<evidence type="ECO:0000256" key="10">
    <source>
        <dbReference type="PROSITE-ProRule" id="PRU00339"/>
    </source>
</evidence>
<evidence type="ECO:0000256" key="1">
    <source>
        <dbReference type="ARBA" id="ARBA00004572"/>
    </source>
</evidence>
<gene>
    <name evidence="12" type="ORF">HYPSUDRAFT_47774</name>
</gene>
<sequence length="613" mass="67562">MAPINASDAASTSVLERVQDFVGEHKKAILIATAAAVVTGAGVAYYASTSTAPRKPDGEGADGKLKKKKTGSRGARKSSKEKEKKSDGPILEERKPKQDGATVEDVAEDDYEKLSAEQVLALPEETRAKIASSFKTKGNAAYQARDFTAAADLYTRAVQLSPREPVFYSNRAACYINMTPPKFDLVLEDCNAALNLDKKYLKALNRRAMAYEGLEKWEDALRDFTAATILDRFQNQGTANSVERVLKVLSAQKAKEIIENRQPRLPSYTFISAYFAAFRPRPHPTLPEEPSQGDQTLLLALQALDASDYAHAVTFVNEALEQGISSDGSRAEALNLRGTFKFLTGEILSAKVDFEESVALVPGFTQSLVKIASVHMEQGDPQQTFECFEKAIASNSEDPDIYYHRGQVLFIMNEFADAATNYTKSSELDDTFVFSHIQLAVAQYKMGDLAKSMATFRRTLRQFPNRSEPSNYYGELLLDQGRFEDAVEKFDKAIELEKLKSPPNVLSLVNKGLALYQWKQDIGAAERCCHEALRVDAECEAAVATLAQLSLQQAKIPEAVKMFERQADLARSEPELINALTYQYATGAQVAFLHDYPDMAAQLSQIATGMGPA</sequence>
<feature type="compositionally biased region" description="Basic and acidic residues" evidence="11">
    <location>
        <begin position="78"/>
        <end position="98"/>
    </location>
</feature>
<dbReference type="OMA" id="QWRGDIE"/>
<evidence type="ECO:0000256" key="7">
    <source>
        <dbReference type="ARBA" id="ARBA00023128"/>
    </source>
</evidence>
<evidence type="ECO:0000256" key="6">
    <source>
        <dbReference type="ARBA" id="ARBA00022989"/>
    </source>
</evidence>
<dbReference type="Gene3D" id="1.25.40.10">
    <property type="entry name" value="Tetratricopeptide repeat domain"/>
    <property type="match status" value="2"/>
</dbReference>
<keyword evidence="7" id="KW-0496">Mitochondrion</keyword>
<dbReference type="SMART" id="SM00028">
    <property type="entry name" value="TPR"/>
    <property type="match status" value="10"/>
</dbReference>
<feature type="repeat" description="TPR" evidence="10">
    <location>
        <begin position="131"/>
        <end position="164"/>
    </location>
</feature>
<evidence type="ECO:0000256" key="2">
    <source>
        <dbReference type="ARBA" id="ARBA00022692"/>
    </source>
</evidence>
<dbReference type="GO" id="GO:0030150">
    <property type="term" value="P:protein import into mitochondrial matrix"/>
    <property type="evidence" value="ECO:0007669"/>
    <property type="project" value="TreeGrafter"/>
</dbReference>
<comment type="similarity">
    <text evidence="9">Belongs to the Tom70 family.</text>
</comment>
<name>A0A0D2LYT0_HYPSF</name>
<evidence type="ECO:0000313" key="13">
    <source>
        <dbReference type="Proteomes" id="UP000054270"/>
    </source>
</evidence>
<dbReference type="STRING" id="945553.A0A0D2LYT0"/>
<feature type="region of interest" description="Disordered" evidence="11">
    <location>
        <begin position="49"/>
        <end position="105"/>
    </location>
</feature>
<proteinExistence type="inferred from homology"/>
<feature type="compositionally biased region" description="Basic and acidic residues" evidence="11">
    <location>
        <begin position="54"/>
        <end position="64"/>
    </location>
</feature>
<evidence type="ECO:0000313" key="12">
    <source>
        <dbReference type="EMBL" id="KJA16033.1"/>
    </source>
</evidence>
<dbReference type="Proteomes" id="UP000054270">
    <property type="component" value="Unassembled WGS sequence"/>
</dbReference>
<protein>
    <submittedName>
        <fullName evidence="12">Uncharacterized protein</fullName>
    </submittedName>
</protein>
<keyword evidence="3" id="KW-0677">Repeat</keyword>
<dbReference type="PANTHER" id="PTHR46208:SF1">
    <property type="entry name" value="MITOCHONDRIAL IMPORT RECEPTOR SUBUNIT TOM70"/>
    <property type="match status" value="1"/>
</dbReference>
<keyword evidence="13" id="KW-1185">Reference proteome</keyword>
<keyword evidence="2" id="KW-0812">Transmembrane</keyword>
<evidence type="ECO:0000256" key="9">
    <source>
        <dbReference type="ARBA" id="ARBA00038030"/>
    </source>
</evidence>
<feature type="compositionally biased region" description="Basic residues" evidence="11">
    <location>
        <begin position="65"/>
        <end position="77"/>
    </location>
</feature>
<dbReference type="GO" id="GO:0008320">
    <property type="term" value="F:protein transmembrane transporter activity"/>
    <property type="evidence" value="ECO:0007669"/>
    <property type="project" value="TreeGrafter"/>
</dbReference>
<comment type="subcellular location">
    <subcellularLocation>
        <location evidence="1">Mitochondrion outer membrane</location>
        <topology evidence="1">Single-pass membrane protein</topology>
    </subcellularLocation>
</comment>
<dbReference type="InterPro" id="IPR011990">
    <property type="entry name" value="TPR-like_helical_dom_sf"/>
</dbReference>
<dbReference type="Pfam" id="PF13432">
    <property type="entry name" value="TPR_16"/>
    <property type="match status" value="3"/>
</dbReference>
<dbReference type="GO" id="GO:0045039">
    <property type="term" value="P:protein insertion into mitochondrial inner membrane"/>
    <property type="evidence" value="ECO:0007669"/>
    <property type="project" value="TreeGrafter"/>
</dbReference>
<feature type="repeat" description="TPR" evidence="10">
    <location>
        <begin position="365"/>
        <end position="398"/>
    </location>
</feature>
<dbReference type="PANTHER" id="PTHR46208">
    <property type="entry name" value="MITOCHONDRIAL IMPORT RECEPTOR SUBUNIT TOM70"/>
    <property type="match status" value="1"/>
</dbReference>
<dbReference type="OrthoDB" id="2942533at2759"/>
<keyword evidence="4" id="KW-1000">Mitochondrion outer membrane</keyword>
<dbReference type="GO" id="GO:0005741">
    <property type="term" value="C:mitochondrial outer membrane"/>
    <property type="evidence" value="ECO:0007669"/>
    <property type="project" value="UniProtKB-SubCell"/>
</dbReference>
<evidence type="ECO:0000256" key="8">
    <source>
        <dbReference type="ARBA" id="ARBA00023136"/>
    </source>
</evidence>